<dbReference type="Gene3D" id="3.40.800.10">
    <property type="entry name" value="Ureohydrolase domain"/>
    <property type="match status" value="1"/>
</dbReference>
<dbReference type="PROSITE" id="PS51409">
    <property type="entry name" value="ARGINASE_2"/>
    <property type="match status" value="1"/>
</dbReference>
<dbReference type="PANTHER" id="PTHR11358">
    <property type="entry name" value="ARGINASE/AGMATINASE"/>
    <property type="match status" value="1"/>
</dbReference>
<keyword evidence="1" id="KW-0479">Metal-binding</keyword>
<organism evidence="6 7">
    <name type="scientific">Flavobacterium celericrescens</name>
    <dbReference type="NCBI Taxonomy" id="2709780"/>
    <lineage>
        <taxon>Bacteria</taxon>
        <taxon>Pseudomonadati</taxon>
        <taxon>Bacteroidota</taxon>
        <taxon>Flavobacteriia</taxon>
        <taxon>Flavobacteriales</taxon>
        <taxon>Flavobacteriaceae</taxon>
        <taxon>Flavobacterium</taxon>
    </lineage>
</organism>
<evidence type="ECO:0000256" key="2">
    <source>
        <dbReference type="ARBA" id="ARBA00022801"/>
    </source>
</evidence>
<dbReference type="CDD" id="cd09988">
    <property type="entry name" value="Formimidoylglutamase"/>
    <property type="match status" value="1"/>
</dbReference>
<keyword evidence="3" id="KW-0369">Histidine metabolism</keyword>
<protein>
    <submittedName>
        <fullName evidence="6">Formimidoylglutamase</fullName>
    </submittedName>
</protein>
<keyword evidence="2" id="KW-0378">Hydrolase</keyword>
<keyword evidence="7" id="KW-1185">Reference proteome</keyword>
<accession>A0ABX0IJR3</accession>
<dbReference type="RefSeq" id="WP_166237560.1">
    <property type="nucleotide sequence ID" value="NZ_JAAJBV010000013.1"/>
</dbReference>
<sequence>MENITILTPFELAKITSHRSGEIKFGEKIITVPKDVDVFDFMSTCEAKFVLIGIPEDIGVKANLGRTGTASAYDSALKNLVNIQHNKFCKGSNLLVLGQLNFEDEIQAAKDLDSKNKEHRKELFKLVEKIDKEVSHIVHQIVKAGKIPIIIGGGHNNAYGNIKGLALAKGKAVNAINFDAHTDFRILEGRHSGNGFSYAYEDGFLKKYFVFGLHENFVSKSVFNTLKELTSRVKFVTYEEVEVKREKQFEAELEQALEFIKNEPFGVELDLDAIPGIPSSAMTLSGFSVDKARHYIYYMGKHQNASYLHICEGAPELDNSINCHLTGKLIASMITDFMKAKSV</sequence>
<dbReference type="InterPro" id="IPR023696">
    <property type="entry name" value="Ureohydrolase_dom_sf"/>
</dbReference>
<comment type="similarity">
    <text evidence="5">Belongs to the arginase family.</text>
</comment>
<comment type="caution">
    <text evidence="6">The sequence shown here is derived from an EMBL/GenBank/DDBJ whole genome shotgun (WGS) entry which is preliminary data.</text>
</comment>
<dbReference type="InterPro" id="IPR006035">
    <property type="entry name" value="Ureohydrolase"/>
</dbReference>
<evidence type="ECO:0000256" key="1">
    <source>
        <dbReference type="ARBA" id="ARBA00022723"/>
    </source>
</evidence>
<evidence type="ECO:0000313" key="6">
    <source>
        <dbReference type="EMBL" id="NHM05545.1"/>
    </source>
</evidence>
<gene>
    <name evidence="6" type="ORF">G4L40_12610</name>
</gene>
<reference evidence="6 7" key="1">
    <citation type="submission" date="2020-02" db="EMBL/GenBank/DDBJ databases">
        <authorList>
            <person name="Chen W.-M."/>
        </authorList>
    </citation>
    <scope>NUCLEOTIDE SEQUENCE [LARGE SCALE GENOMIC DNA]</scope>
    <source>
        <strain evidence="6 7">TWA-26</strain>
    </source>
</reference>
<name>A0ABX0IJR3_9FLAO</name>
<evidence type="ECO:0000256" key="5">
    <source>
        <dbReference type="PROSITE-ProRule" id="PRU00742"/>
    </source>
</evidence>
<evidence type="ECO:0000256" key="3">
    <source>
        <dbReference type="ARBA" id="ARBA00022808"/>
    </source>
</evidence>
<evidence type="ECO:0000256" key="4">
    <source>
        <dbReference type="ARBA" id="ARBA00023211"/>
    </source>
</evidence>
<dbReference type="Pfam" id="PF00491">
    <property type="entry name" value="Arginase"/>
    <property type="match status" value="1"/>
</dbReference>
<keyword evidence="4" id="KW-0464">Manganese</keyword>
<evidence type="ECO:0000313" key="7">
    <source>
        <dbReference type="Proteomes" id="UP000761423"/>
    </source>
</evidence>
<dbReference type="Proteomes" id="UP000761423">
    <property type="component" value="Unassembled WGS sequence"/>
</dbReference>
<dbReference type="SUPFAM" id="SSF52768">
    <property type="entry name" value="Arginase/deacetylase"/>
    <property type="match status" value="1"/>
</dbReference>
<proteinExistence type="inferred from homology"/>
<dbReference type="PANTHER" id="PTHR11358:SF35">
    <property type="entry name" value="FORMIMIDOYLGLUTAMASE"/>
    <property type="match status" value="1"/>
</dbReference>
<dbReference type="EMBL" id="JAAJBV010000013">
    <property type="protein sequence ID" value="NHM05545.1"/>
    <property type="molecule type" value="Genomic_DNA"/>
</dbReference>